<dbReference type="InterPro" id="IPR009006">
    <property type="entry name" value="Ala_racemase/Decarboxylase_C"/>
</dbReference>
<dbReference type="SUPFAM" id="SSF50621">
    <property type="entry name" value="Alanine racemase C-terminal domain-like"/>
    <property type="match status" value="1"/>
</dbReference>
<organism evidence="4 5">
    <name type="scientific">Exaiptasia diaphana</name>
    <name type="common">Tropical sea anemone</name>
    <name type="synonym">Aiptasia pulchella</name>
    <dbReference type="NCBI Taxonomy" id="2652724"/>
    <lineage>
        <taxon>Eukaryota</taxon>
        <taxon>Metazoa</taxon>
        <taxon>Cnidaria</taxon>
        <taxon>Anthozoa</taxon>
        <taxon>Hexacorallia</taxon>
        <taxon>Actiniaria</taxon>
        <taxon>Aiptasiidae</taxon>
        <taxon>Exaiptasia</taxon>
    </lineage>
</organism>
<evidence type="ECO:0000259" key="3">
    <source>
        <dbReference type="Pfam" id="PF00278"/>
    </source>
</evidence>
<dbReference type="PANTHER" id="PTHR11482">
    <property type="entry name" value="ARGININE/DIAMINOPIMELATE/ORNITHINE DECARBOXYLASE"/>
    <property type="match status" value="1"/>
</dbReference>
<dbReference type="Gene3D" id="2.40.37.10">
    <property type="entry name" value="Lyase, Ornithine Decarboxylase, Chain A, domain 1"/>
    <property type="match status" value="1"/>
</dbReference>
<evidence type="ECO:0000256" key="1">
    <source>
        <dbReference type="ARBA" id="ARBA00022898"/>
    </source>
</evidence>
<proteinExistence type="predicted"/>
<evidence type="ECO:0000256" key="2">
    <source>
        <dbReference type="ARBA" id="ARBA00023239"/>
    </source>
</evidence>
<dbReference type="GO" id="GO:0004586">
    <property type="term" value="F:ornithine decarboxylase activity"/>
    <property type="evidence" value="ECO:0007669"/>
    <property type="project" value="TreeGrafter"/>
</dbReference>
<dbReference type="InterPro" id="IPR002433">
    <property type="entry name" value="Orn_de-COase"/>
</dbReference>
<dbReference type="GO" id="GO:0005737">
    <property type="term" value="C:cytoplasm"/>
    <property type="evidence" value="ECO:0007669"/>
    <property type="project" value="TreeGrafter"/>
</dbReference>
<feature type="domain" description="Orn/DAP/Arg decarboxylase 2 C-terminal" evidence="3">
    <location>
        <begin position="1"/>
        <end position="70"/>
    </location>
</feature>
<keyword evidence="5" id="KW-1185">Reference proteome</keyword>
<dbReference type="OMA" id="YYHIAPI"/>
<dbReference type="RefSeq" id="XP_020896599.1">
    <property type="nucleotide sequence ID" value="XM_021040940.2"/>
</dbReference>
<dbReference type="Pfam" id="PF00278">
    <property type="entry name" value="Orn_DAP_Arg_deC"/>
    <property type="match status" value="1"/>
</dbReference>
<dbReference type="GeneID" id="110235481"/>
<accession>A0A913WZL6</accession>
<keyword evidence="1" id="KW-0663">Pyridoxal phosphate</keyword>
<dbReference type="AlphaFoldDB" id="A0A913WZL6"/>
<dbReference type="PANTHER" id="PTHR11482:SF6">
    <property type="entry name" value="ORNITHINE DECARBOXYLASE 1-RELATED"/>
    <property type="match status" value="1"/>
</dbReference>
<protein>
    <recommendedName>
        <fullName evidence="3">Orn/DAP/Arg decarboxylase 2 C-terminal domain-containing protein</fullName>
    </recommendedName>
</protein>
<keyword evidence="2" id="KW-0456">Lyase</keyword>
<dbReference type="KEGG" id="epa:110235481"/>
<name>A0A913WZL6_EXADI</name>
<reference evidence="4" key="1">
    <citation type="submission" date="2022-11" db="UniProtKB">
        <authorList>
            <consortium name="EnsemblMetazoa"/>
        </authorList>
    </citation>
    <scope>IDENTIFICATION</scope>
</reference>
<evidence type="ECO:0000313" key="4">
    <source>
        <dbReference type="EnsemblMetazoa" id="XP_020896599.1"/>
    </source>
</evidence>
<sequence length="117" mass="13262">MYYIDDGRYGSFSDIPDTDFRVAPIEKLTSKLTYPSCICGHFLAGLDIVKEDCQLPKLSIGDWLYFDCFGAYTSTMLCNFNGFGNVKCTYYYATSKVWTSIQLNASQDFNASITFLE</sequence>
<dbReference type="GO" id="GO:0033387">
    <property type="term" value="P:putrescine biosynthetic process from arginine, via ornithine"/>
    <property type="evidence" value="ECO:0007669"/>
    <property type="project" value="TreeGrafter"/>
</dbReference>
<evidence type="ECO:0000313" key="5">
    <source>
        <dbReference type="Proteomes" id="UP000887567"/>
    </source>
</evidence>
<dbReference type="Proteomes" id="UP000887567">
    <property type="component" value="Unplaced"/>
</dbReference>
<dbReference type="EnsemblMetazoa" id="XM_021040940.2">
    <property type="protein sequence ID" value="XP_020896599.1"/>
    <property type="gene ID" value="LOC110235481"/>
</dbReference>
<dbReference type="InterPro" id="IPR022643">
    <property type="entry name" value="De-COase2_C"/>
</dbReference>
<dbReference type="OrthoDB" id="7630827at2759"/>